<dbReference type="PANTHER" id="PTHR46533:SF1">
    <property type="entry name" value="ZINC FINGER MYND DOMAIN-CONTAINING PROTEIN 12"/>
    <property type="match status" value="1"/>
</dbReference>
<dbReference type="VEuPathDB" id="AmoebaDB:NAEGRDRAFT_29002"/>
<feature type="region of interest" description="Disordered" evidence="1">
    <location>
        <begin position="20"/>
        <end position="42"/>
    </location>
</feature>
<dbReference type="eggNOG" id="ENOG502QSY3">
    <property type="taxonomic scope" value="Eukaryota"/>
</dbReference>
<protein>
    <submittedName>
        <fullName evidence="2">Uncharacterized protein</fullName>
    </submittedName>
</protein>
<accession>D2UXG1</accession>
<dbReference type="InterPro" id="IPR053248">
    <property type="entry name" value="Zinc_finger_MYND_domain"/>
</dbReference>
<dbReference type="InParanoid" id="D2UXG1"/>
<feature type="compositionally biased region" description="Polar residues" evidence="1">
    <location>
        <begin position="32"/>
        <end position="41"/>
    </location>
</feature>
<evidence type="ECO:0000256" key="1">
    <source>
        <dbReference type="SAM" id="MobiDB-lite"/>
    </source>
</evidence>
<organism evidence="3">
    <name type="scientific">Naegleria gruberi</name>
    <name type="common">Amoeba</name>
    <dbReference type="NCBI Taxonomy" id="5762"/>
    <lineage>
        <taxon>Eukaryota</taxon>
        <taxon>Discoba</taxon>
        <taxon>Heterolobosea</taxon>
        <taxon>Tetramitia</taxon>
        <taxon>Eutetramitia</taxon>
        <taxon>Vahlkampfiidae</taxon>
        <taxon>Naegleria</taxon>
    </lineage>
</organism>
<dbReference type="GeneID" id="8863569"/>
<dbReference type="STRING" id="5762.D2UXG1"/>
<name>D2UXG1_NAEGR</name>
<dbReference type="PANTHER" id="PTHR46533">
    <property type="entry name" value="ZINC FINGER MYND DOMAIN-CONTAINING PROTEIN 12"/>
    <property type="match status" value="1"/>
</dbReference>
<gene>
    <name evidence="2" type="ORF">NAEGRDRAFT_29002</name>
</gene>
<proteinExistence type="predicted"/>
<dbReference type="EMBL" id="GG738845">
    <property type="protein sequence ID" value="EFC50627.1"/>
    <property type="molecule type" value="Genomic_DNA"/>
</dbReference>
<dbReference type="Proteomes" id="UP000006671">
    <property type="component" value="Unassembled WGS sequence"/>
</dbReference>
<feature type="compositionally biased region" description="Low complexity" evidence="1">
    <location>
        <begin position="21"/>
        <end position="31"/>
    </location>
</feature>
<evidence type="ECO:0000313" key="2">
    <source>
        <dbReference type="EMBL" id="EFC50627.1"/>
    </source>
</evidence>
<dbReference type="InterPro" id="IPR011990">
    <property type="entry name" value="TPR-like_helical_dom_sf"/>
</dbReference>
<dbReference type="OrthoDB" id="674604at2759"/>
<reference evidence="2 3" key="1">
    <citation type="journal article" date="2010" name="Cell">
        <title>The genome of Naegleria gruberi illuminates early eukaryotic versatility.</title>
        <authorList>
            <person name="Fritz-Laylin L.K."/>
            <person name="Prochnik S.E."/>
            <person name="Ginger M.L."/>
            <person name="Dacks J.B."/>
            <person name="Carpenter M.L."/>
            <person name="Field M.C."/>
            <person name="Kuo A."/>
            <person name="Paredez A."/>
            <person name="Chapman J."/>
            <person name="Pham J."/>
            <person name="Shu S."/>
            <person name="Neupane R."/>
            <person name="Cipriano M."/>
            <person name="Mancuso J."/>
            <person name="Tu H."/>
            <person name="Salamov A."/>
            <person name="Lindquist E."/>
            <person name="Shapiro H."/>
            <person name="Lucas S."/>
            <person name="Grigoriev I.V."/>
            <person name="Cande W.Z."/>
            <person name="Fulton C."/>
            <person name="Rokhsar D.S."/>
            <person name="Dawson S.C."/>
        </authorList>
    </citation>
    <scope>NUCLEOTIDE SEQUENCE [LARGE SCALE GENOMIC DNA]</scope>
    <source>
        <strain evidence="2 3">NEG-M</strain>
    </source>
</reference>
<dbReference type="Gene3D" id="1.25.40.10">
    <property type="entry name" value="Tetratricopeptide repeat domain"/>
    <property type="match status" value="2"/>
</dbReference>
<keyword evidence="3" id="KW-1185">Reference proteome</keyword>
<dbReference type="KEGG" id="ngr:NAEGRDRAFT_29002"/>
<dbReference type="Pfam" id="PF13181">
    <property type="entry name" value="TPR_8"/>
    <property type="match status" value="1"/>
</dbReference>
<evidence type="ECO:0000313" key="3">
    <source>
        <dbReference type="Proteomes" id="UP000006671"/>
    </source>
</evidence>
<dbReference type="RefSeq" id="XP_002683371.1">
    <property type="nucleotide sequence ID" value="XM_002683325.1"/>
</dbReference>
<dbReference type="InterPro" id="IPR019734">
    <property type="entry name" value="TPR_rpt"/>
</dbReference>
<dbReference type="AlphaFoldDB" id="D2UXG1"/>
<dbReference type="SUPFAM" id="SSF48452">
    <property type="entry name" value="TPR-like"/>
    <property type="match status" value="1"/>
</dbReference>
<sequence length="381" mass="43144">MSTSPSLKIGTLDLSRLTEGNNSNQQLLNSNDNGSYGATTTGRDKRSGLNWIQLEQKFNNLITQFNSPQQGTFTGTSLTQKQEHMKQLELSLEAIIEVALSESSMILQEGDFKRATIGGLKALEYIQKLYGKDALQQVEAYFLLSKASQQLNQFKQAEEYLSIANWTCMKNKEKCPPNLRAELHQHFGLLYVQQGKVNEAIENMAASVYYLALEHGTHDVITSFAYFNLGNVFVSMQGKSEKGVSFMKKVVDIWYDQLSSIILVGKPQTNDNEDGSLEVSTRQARIQFKNSVKDLDEDKVGDAEKMLEHILRTDSEHLGENHVETGKVYVVNGFFKLFLGDFAKAREYLEKAREIFVYVLGENHQQTKEVNQVLENLDKRQ</sequence>
<dbReference type="OMA" id="KILFMLY"/>